<gene>
    <name evidence="2" type="ORF">Tco_0910957</name>
</gene>
<evidence type="ECO:0000313" key="3">
    <source>
        <dbReference type="Proteomes" id="UP001151760"/>
    </source>
</evidence>
<dbReference type="EMBL" id="BQNB010014646">
    <property type="protein sequence ID" value="GJT30682.1"/>
    <property type="molecule type" value="Genomic_DNA"/>
</dbReference>
<organism evidence="2 3">
    <name type="scientific">Tanacetum coccineum</name>
    <dbReference type="NCBI Taxonomy" id="301880"/>
    <lineage>
        <taxon>Eukaryota</taxon>
        <taxon>Viridiplantae</taxon>
        <taxon>Streptophyta</taxon>
        <taxon>Embryophyta</taxon>
        <taxon>Tracheophyta</taxon>
        <taxon>Spermatophyta</taxon>
        <taxon>Magnoliopsida</taxon>
        <taxon>eudicotyledons</taxon>
        <taxon>Gunneridae</taxon>
        <taxon>Pentapetalae</taxon>
        <taxon>asterids</taxon>
        <taxon>campanulids</taxon>
        <taxon>Asterales</taxon>
        <taxon>Asteraceae</taxon>
        <taxon>Asteroideae</taxon>
        <taxon>Anthemideae</taxon>
        <taxon>Anthemidinae</taxon>
        <taxon>Tanacetum</taxon>
    </lineage>
</organism>
<evidence type="ECO:0000313" key="2">
    <source>
        <dbReference type="EMBL" id="GJT30682.1"/>
    </source>
</evidence>
<sequence>MDNIRPRTSSFSPSSRSSTTRTPYRPQRPKKIMKSIWVKKGSTVGSQAVLPQKGNPEEDLKDYAIIDSGCSGSMTGDKSQDCQIKDSKYYVAYEMILRRKNHWQRTIKTSS</sequence>
<reference evidence="2" key="2">
    <citation type="submission" date="2022-01" db="EMBL/GenBank/DDBJ databases">
        <authorList>
            <person name="Yamashiro T."/>
            <person name="Shiraishi A."/>
            <person name="Satake H."/>
            <person name="Nakayama K."/>
        </authorList>
    </citation>
    <scope>NUCLEOTIDE SEQUENCE</scope>
</reference>
<accession>A0ABQ5CW24</accession>
<keyword evidence="3" id="KW-1185">Reference proteome</keyword>
<feature type="region of interest" description="Disordered" evidence="1">
    <location>
        <begin position="1"/>
        <end position="30"/>
    </location>
</feature>
<dbReference type="Proteomes" id="UP001151760">
    <property type="component" value="Unassembled WGS sequence"/>
</dbReference>
<comment type="caution">
    <text evidence="2">The sequence shown here is derived from an EMBL/GenBank/DDBJ whole genome shotgun (WGS) entry which is preliminary data.</text>
</comment>
<name>A0ABQ5CW24_9ASTR</name>
<proteinExistence type="predicted"/>
<reference evidence="2" key="1">
    <citation type="journal article" date="2022" name="Int. J. Mol. Sci.">
        <title>Draft Genome of Tanacetum Coccineum: Genomic Comparison of Closely Related Tanacetum-Family Plants.</title>
        <authorList>
            <person name="Yamashiro T."/>
            <person name="Shiraishi A."/>
            <person name="Nakayama K."/>
            <person name="Satake H."/>
        </authorList>
    </citation>
    <scope>NUCLEOTIDE SEQUENCE</scope>
</reference>
<feature type="compositionally biased region" description="Low complexity" evidence="1">
    <location>
        <begin position="1"/>
        <end position="25"/>
    </location>
</feature>
<evidence type="ECO:0000256" key="1">
    <source>
        <dbReference type="SAM" id="MobiDB-lite"/>
    </source>
</evidence>
<protein>
    <submittedName>
        <fullName evidence="2">Uncharacterized protein</fullName>
    </submittedName>
</protein>